<proteinExistence type="predicted"/>
<reference evidence="1 2" key="1">
    <citation type="submission" date="2020-07" db="EMBL/GenBank/DDBJ databases">
        <title>Sequencing the genomes of 1000 actinobacteria strains.</title>
        <authorList>
            <person name="Klenk H.-P."/>
        </authorList>
    </citation>
    <scope>NUCLEOTIDE SEQUENCE [LARGE SCALE GENOMIC DNA]</scope>
    <source>
        <strain evidence="1 2">DSM 40398</strain>
    </source>
</reference>
<accession>A0A7Y9EBK2</accession>
<protein>
    <submittedName>
        <fullName evidence="1">Uncharacterized protein</fullName>
    </submittedName>
</protein>
<name>A0A7Y9EBK2_9ACTN</name>
<gene>
    <name evidence="1" type="ORF">BJY14_000756</name>
</gene>
<evidence type="ECO:0000313" key="1">
    <source>
        <dbReference type="EMBL" id="NYD44773.1"/>
    </source>
</evidence>
<keyword evidence="2" id="KW-1185">Reference proteome</keyword>
<dbReference type="Proteomes" id="UP000529783">
    <property type="component" value="Unassembled WGS sequence"/>
</dbReference>
<dbReference type="EMBL" id="JACCBA010000001">
    <property type="protein sequence ID" value="NYD44773.1"/>
    <property type="molecule type" value="Genomic_DNA"/>
</dbReference>
<sequence>MTVCRECCCGRPEVTGVDHDDQPARLCEAGAVRVSRCLNV</sequence>
<dbReference type="RefSeq" id="WP_312878955.1">
    <property type="nucleotide sequence ID" value="NZ_JACCBA010000001.1"/>
</dbReference>
<comment type="caution">
    <text evidence="1">The sequence shown here is derived from an EMBL/GenBank/DDBJ whole genome shotgun (WGS) entry which is preliminary data.</text>
</comment>
<dbReference type="AlphaFoldDB" id="A0A7Y9EBK2"/>
<organism evidence="1 2">
    <name type="scientific">Actinomadura luteofluorescens</name>
    <dbReference type="NCBI Taxonomy" id="46163"/>
    <lineage>
        <taxon>Bacteria</taxon>
        <taxon>Bacillati</taxon>
        <taxon>Actinomycetota</taxon>
        <taxon>Actinomycetes</taxon>
        <taxon>Streptosporangiales</taxon>
        <taxon>Thermomonosporaceae</taxon>
        <taxon>Actinomadura</taxon>
    </lineage>
</organism>
<evidence type="ECO:0000313" key="2">
    <source>
        <dbReference type="Proteomes" id="UP000529783"/>
    </source>
</evidence>